<gene>
    <name evidence="3" type="ORF">POCULU_LOCUS5958</name>
</gene>
<dbReference type="EMBL" id="CAJVPJ010001002">
    <property type="protein sequence ID" value="CAG8570265.1"/>
    <property type="molecule type" value="Genomic_DNA"/>
</dbReference>
<dbReference type="SUPFAM" id="SSF56112">
    <property type="entry name" value="Protein kinase-like (PK-like)"/>
    <property type="match status" value="1"/>
</dbReference>
<evidence type="ECO:0000259" key="2">
    <source>
        <dbReference type="PROSITE" id="PS50011"/>
    </source>
</evidence>
<proteinExistence type="predicted"/>
<name>A0A9N9BLX6_9GLOM</name>
<dbReference type="AlphaFoldDB" id="A0A9N9BLX6"/>
<dbReference type="Gene3D" id="1.10.510.10">
    <property type="entry name" value="Transferase(Phosphotransferase) domain 1"/>
    <property type="match status" value="1"/>
</dbReference>
<accession>A0A9N9BLX6</accession>
<feature type="region of interest" description="Disordered" evidence="1">
    <location>
        <begin position="1"/>
        <end position="23"/>
    </location>
</feature>
<dbReference type="GO" id="GO:0004674">
    <property type="term" value="F:protein serine/threonine kinase activity"/>
    <property type="evidence" value="ECO:0007669"/>
    <property type="project" value="TreeGrafter"/>
</dbReference>
<evidence type="ECO:0000313" key="3">
    <source>
        <dbReference type="EMBL" id="CAG8570265.1"/>
    </source>
</evidence>
<dbReference type="InterPro" id="IPR051681">
    <property type="entry name" value="Ser/Thr_Kinases-Pseudokinases"/>
</dbReference>
<evidence type="ECO:0000256" key="1">
    <source>
        <dbReference type="SAM" id="MobiDB-lite"/>
    </source>
</evidence>
<sequence length="603" mass="69882">MGCRSSKNIDDEHIKPRKSKVKQSKFRSPLFFHKSSNSSQSSSASLSKYCPTCDQPYTQRSPRNWCQPCEARRFQTDFPNWTTGNLSLDAVIQYTQLHSTGPNKFLEWIPYDRFENIKEIGRGGFGVVYSALWDLGPKLYWHPKKRTWIREGEVRVKLKKLVGSADAKLEYWVQMERHRCHQSQYVPHWYGYTRDPISKDYIIVTVLPDYTLHQYIEEHFNQLTWERRAGIVYNIAHALMDIHNLKLIHGNLHSGNVLRDCNGSQGFTYITDVGNYSPPTKENEWAITFADLPFLSSPEPLYGVLPYTAPELLHGAPRTEHSDVYSFGMIMYEIAAGVPPFSFRAHNHALAADVCRGLRPEIPVNTPKCYVKLMIQCLDADPSRRPNIREIEKTLMSWGWHMGLNQNQAVERQFVVAEKMRVKALEEEKSRLRYIGGELNKRRICPEAVYTSRKLEFKNLPEIVRVEYDYDEEEEYVDDGEDYAKEFVDDGEDYADEKFSMEEMDSTRNEAEELRKLVTKSGIGGNKEVDSYIDRGSNEMSSLSTFFAETLAKAFEGRDLQLGVYGRSSYRSIDNNLYLNFNQFDSENQKSFLPRSETDRGFI</sequence>
<dbReference type="PANTHER" id="PTHR44329">
    <property type="entry name" value="SERINE/THREONINE-PROTEIN KINASE TNNI3K-RELATED"/>
    <property type="match status" value="1"/>
</dbReference>
<feature type="domain" description="Protein kinase" evidence="2">
    <location>
        <begin position="114"/>
        <end position="404"/>
    </location>
</feature>
<reference evidence="3" key="1">
    <citation type="submission" date="2021-06" db="EMBL/GenBank/DDBJ databases">
        <authorList>
            <person name="Kallberg Y."/>
            <person name="Tangrot J."/>
            <person name="Rosling A."/>
        </authorList>
    </citation>
    <scope>NUCLEOTIDE SEQUENCE</scope>
    <source>
        <strain evidence="3">IA702</strain>
    </source>
</reference>
<dbReference type="InterPro" id="IPR000719">
    <property type="entry name" value="Prot_kinase_dom"/>
</dbReference>
<dbReference type="InterPro" id="IPR011009">
    <property type="entry name" value="Kinase-like_dom_sf"/>
</dbReference>
<organism evidence="3 4">
    <name type="scientific">Paraglomus occultum</name>
    <dbReference type="NCBI Taxonomy" id="144539"/>
    <lineage>
        <taxon>Eukaryota</taxon>
        <taxon>Fungi</taxon>
        <taxon>Fungi incertae sedis</taxon>
        <taxon>Mucoromycota</taxon>
        <taxon>Glomeromycotina</taxon>
        <taxon>Glomeromycetes</taxon>
        <taxon>Paraglomerales</taxon>
        <taxon>Paraglomeraceae</taxon>
        <taxon>Paraglomus</taxon>
    </lineage>
</organism>
<dbReference type="OrthoDB" id="544350at2759"/>
<keyword evidence="4" id="KW-1185">Reference proteome</keyword>
<evidence type="ECO:0000313" key="4">
    <source>
        <dbReference type="Proteomes" id="UP000789572"/>
    </source>
</evidence>
<dbReference type="InterPro" id="IPR001245">
    <property type="entry name" value="Ser-Thr/Tyr_kinase_cat_dom"/>
</dbReference>
<dbReference type="Pfam" id="PF07714">
    <property type="entry name" value="PK_Tyr_Ser-Thr"/>
    <property type="match status" value="1"/>
</dbReference>
<dbReference type="GO" id="GO:0005524">
    <property type="term" value="F:ATP binding"/>
    <property type="evidence" value="ECO:0007669"/>
    <property type="project" value="InterPro"/>
</dbReference>
<protein>
    <submittedName>
        <fullName evidence="3">3139_t:CDS:1</fullName>
    </submittedName>
</protein>
<dbReference type="Proteomes" id="UP000789572">
    <property type="component" value="Unassembled WGS sequence"/>
</dbReference>
<comment type="caution">
    <text evidence="3">The sequence shown here is derived from an EMBL/GenBank/DDBJ whole genome shotgun (WGS) entry which is preliminary data.</text>
</comment>
<dbReference type="PROSITE" id="PS50011">
    <property type="entry name" value="PROTEIN_KINASE_DOM"/>
    <property type="match status" value="1"/>
</dbReference>